<keyword evidence="4" id="KW-1185">Reference proteome</keyword>
<sequence>MLNRVMVTVLKTSGSPADAVVPNKMCILELNANSSRLIQERRKLTCCMTYGHCGLTIKVFDNSGKFVRLFRLPPLIDDSGKELSIDSWPVYLATDMNNNIYMLVKEKSSRERWIFNFNERAEQHHSFLVRTTEFDFKLCKLSVSDSGKVVVLKSDRTKKWSFVDVYETDGHFVCSFGEKILSYPYDITAVSDGKVMVVEKGDPSCAHIFSEQGDHLHSFNLEKALRSLQVAFHRESKQVVIAGVKGMNSDILYIEIDNDGKLMQSISIHFGEFNIAPFGIAVTSEGRVAVSIMFDDSKPKYRVMATVLETRDHPADAVAPCKVCIEKLNGLPVVQQSLQQQLKTGLRAVKSLFNKEERWNAYLVNRIAHDITQTISVKESLPQWPEIDAGKERVDLLRDRRVREILGKQGMENCCVSWILGHDGVEVQGLNNPRGITTNSSGQYIVAYNDLTIKVFNNNGNFVRRFRIPPLIDDSGKVLLIKTWSFPLATDTNDNIYVLVSEESRMDSNWIFRFNKTADQHHTLQIRRMGFDFKLCKLSVSDSGKMLVLKSYCKENFGIVNVYETNGDFVCSFGEQILRSPYDITTVSDGRVMVVQGCAPSRVHIFSEQGDYINKFNLPMSTTYPKIAFHKESQQVIVAALKEYISDLLTELICTKDGEFVQSTVIPMEESVILDGIAATTEGRIAVFDNSGKFVKCFRLPPLIDANGKELSTENWKVKLATDINDNIYVLVEEKNHQRWIFKFNKSADQYHKFRERTMDLECNLCKLSVSDSGKVMVLKGNYTKDYHFVDLYETDGQVCALSNIAFHRESQQVVLASTEDEKELLCIGIYTKDVTIMYWMITAVFKTTIGWLVEKGREKVAEKLKYGDVTDQQLRGIIIREIDDVKSKLDGISKKELKTSISSFREGIEYLYKVFEETRSRDELTEYATRQLATAKDRFKFARQMATIAFSNEALSTTDRILAMQYRVMATELETIDHPADAVASCRVCIEELNSLPVVQQSLQEQLRTGIMAVKGLFSKEERRKVISGVCLINRVVYDVTQTVSVKEPLPQWPMIDTGKEKVDLLRDRRVTKILCRQGMENCSVSWILGHYGEEEHRLNNPSGIATNSSGQYIVADCDNTIKVFDNSGKFVQGFRLPPLIDDSGKQLSIKTSGVRLATDMNDNIYVLVSEESRVGSYWIFKFNKTADQHHKFRVERISFNYGLCKLSVSDSGKAVVLKGDSSKKYWIVDVYETNGHLVCSFGQQILSYPCDITTVSDGRVMVVQGQGPRVVHIFSEQGDHLNKFCLQRPLFSPKIVFHRESQQVAVVNTKSFSDKLYIEIYTKDGEFLRSISIHMGKPLFSPREIAVTTEGCIAVVTRSSSKGLSTSDRILEMLNRVMVTVLNTLDSPTDAVVASKVCI</sequence>
<protein>
    <submittedName>
        <fullName evidence="3">Uncharacterized protein</fullName>
    </submittedName>
</protein>
<evidence type="ECO:0000313" key="3">
    <source>
        <dbReference type="EMBL" id="RMX41198.1"/>
    </source>
</evidence>
<dbReference type="SUPFAM" id="SSF101898">
    <property type="entry name" value="NHL repeat"/>
    <property type="match status" value="3"/>
</dbReference>
<comment type="caution">
    <text evidence="3">The sequence shown here is derived from an EMBL/GenBank/DDBJ whole genome shotgun (WGS) entry which is preliminary data.</text>
</comment>
<dbReference type="GO" id="GO:0008270">
    <property type="term" value="F:zinc ion binding"/>
    <property type="evidence" value="ECO:0007669"/>
    <property type="project" value="UniProtKB-KW"/>
</dbReference>
<gene>
    <name evidence="3" type="ORF">pdam_00024043</name>
</gene>
<dbReference type="GO" id="GO:0000209">
    <property type="term" value="P:protein polyubiquitination"/>
    <property type="evidence" value="ECO:0007669"/>
    <property type="project" value="TreeGrafter"/>
</dbReference>
<dbReference type="PANTHER" id="PTHR24104">
    <property type="entry name" value="E3 UBIQUITIN-PROTEIN LIGASE NHLRC1-RELATED"/>
    <property type="match status" value="1"/>
</dbReference>
<evidence type="ECO:0000256" key="1">
    <source>
        <dbReference type="ARBA" id="ARBA00022737"/>
    </source>
</evidence>
<dbReference type="InterPro" id="IPR050952">
    <property type="entry name" value="TRIM-NHL_E3_ligases"/>
</dbReference>
<dbReference type="EMBL" id="RCHS01003519">
    <property type="protein sequence ID" value="RMX41198.1"/>
    <property type="molecule type" value="Genomic_DNA"/>
</dbReference>
<proteinExistence type="predicted"/>
<keyword evidence="1" id="KW-0677">Repeat</keyword>
<dbReference type="OrthoDB" id="5971427at2759"/>
<dbReference type="PROSITE" id="PS51125">
    <property type="entry name" value="NHL"/>
    <property type="match status" value="1"/>
</dbReference>
<evidence type="ECO:0000313" key="4">
    <source>
        <dbReference type="Proteomes" id="UP000275408"/>
    </source>
</evidence>
<dbReference type="Gene3D" id="2.120.10.30">
    <property type="entry name" value="TolB, C-terminal domain"/>
    <property type="match status" value="4"/>
</dbReference>
<feature type="non-terminal residue" evidence="3">
    <location>
        <position position="1401"/>
    </location>
</feature>
<reference evidence="3 4" key="1">
    <citation type="journal article" date="2018" name="Sci. Rep.">
        <title>Comparative analysis of the Pocillopora damicornis genome highlights role of immune system in coral evolution.</title>
        <authorList>
            <person name="Cunning R."/>
            <person name="Bay R.A."/>
            <person name="Gillette P."/>
            <person name="Baker A.C."/>
            <person name="Traylor-Knowles N."/>
        </authorList>
    </citation>
    <scope>NUCLEOTIDE SEQUENCE [LARGE SCALE GENOMIC DNA]</scope>
    <source>
        <strain evidence="3">RSMAS</strain>
        <tissue evidence="3">Whole animal</tissue>
    </source>
</reference>
<organism evidence="3 4">
    <name type="scientific">Pocillopora damicornis</name>
    <name type="common">Cauliflower coral</name>
    <name type="synonym">Millepora damicornis</name>
    <dbReference type="NCBI Taxonomy" id="46731"/>
    <lineage>
        <taxon>Eukaryota</taxon>
        <taxon>Metazoa</taxon>
        <taxon>Cnidaria</taxon>
        <taxon>Anthozoa</taxon>
        <taxon>Hexacorallia</taxon>
        <taxon>Scleractinia</taxon>
        <taxon>Astrocoeniina</taxon>
        <taxon>Pocilloporidae</taxon>
        <taxon>Pocillopora</taxon>
    </lineage>
</organism>
<evidence type="ECO:0000256" key="2">
    <source>
        <dbReference type="PROSITE-ProRule" id="PRU00504"/>
    </source>
</evidence>
<dbReference type="InterPro" id="IPR001258">
    <property type="entry name" value="NHL_repeat"/>
</dbReference>
<feature type="repeat" description="NHL" evidence="2">
    <location>
        <begin position="1089"/>
        <end position="1129"/>
    </location>
</feature>
<dbReference type="PANTHER" id="PTHR24104:SF25">
    <property type="entry name" value="PROTEIN LIN-41"/>
    <property type="match status" value="1"/>
</dbReference>
<name>A0A3M6TIU8_POCDA</name>
<dbReference type="InterPro" id="IPR011042">
    <property type="entry name" value="6-blade_b-propeller_TolB-like"/>
</dbReference>
<dbReference type="GO" id="GO:0043161">
    <property type="term" value="P:proteasome-mediated ubiquitin-dependent protein catabolic process"/>
    <property type="evidence" value="ECO:0007669"/>
    <property type="project" value="TreeGrafter"/>
</dbReference>
<dbReference type="Proteomes" id="UP000275408">
    <property type="component" value="Unassembled WGS sequence"/>
</dbReference>
<dbReference type="GO" id="GO:0061630">
    <property type="term" value="F:ubiquitin protein ligase activity"/>
    <property type="evidence" value="ECO:0007669"/>
    <property type="project" value="TreeGrafter"/>
</dbReference>
<accession>A0A3M6TIU8</accession>